<feature type="region of interest" description="Disordered" evidence="5">
    <location>
        <begin position="394"/>
        <end position="425"/>
    </location>
</feature>
<dbReference type="EMBL" id="BRXU01000018">
    <property type="protein sequence ID" value="GLC57139.1"/>
    <property type="molecule type" value="Genomic_DNA"/>
</dbReference>
<keyword evidence="7" id="KW-1185">Reference proteome</keyword>
<keyword evidence="4" id="KW-0539">Nucleus</keyword>
<comment type="caution">
    <text evidence="6">The sequence shown here is derived from an EMBL/GenBank/DDBJ whole genome shotgun (WGS) entry which is preliminary data.</text>
</comment>
<evidence type="ECO:0000256" key="2">
    <source>
        <dbReference type="ARBA" id="ARBA00022574"/>
    </source>
</evidence>
<feature type="compositionally biased region" description="Low complexity" evidence="5">
    <location>
        <begin position="398"/>
        <end position="409"/>
    </location>
</feature>
<dbReference type="PANTHER" id="PTHR19848">
    <property type="entry name" value="WD40 REPEAT PROTEIN"/>
    <property type="match status" value="1"/>
</dbReference>
<sequence length="685" mass="68673">MDFSDPDLVARAYVMQWMHENGLHNALKALEKDLGRLYDDSQLPEASQLMQLVWRHVEERLQQQQELEDEDEDPDAGAGGGAEGAGGGAGGAGGGGGGSSRSRRRQQQEEALQLLRAGCDDYAGRAVVAEVPVEVHRANVIAVRMVPEQDCVITAAGDGCVRCVRYGSLGGGGSGGGAAAAAAAVEVVWQTRVGSSALLSLALHPDYCRGLPLVAVGAMDGRLTVLHGPTGATLATLQPHNKYVVRVAWAPTTATPAAAAAAATGMRNPTKPNTTDSDASPGPSLSPTAAAAAGSAATAQEAGLKTTAVACGDSGSGPRAVSPGPQGIRWPALLLATASTDETVTIVRLDLDLDLGTGLNGLSAAAAAGAGRLKTVRQVPYGAAVTDVAFLPERRPGARATTPAGDPAPTSTPTPTPATATAAAAAAAGDPAAPVSLTLVVAVRGSNYLRLLDVGRLVWQEEASASASSGSGSGSGSGAAVPTSSSSSPTAAVAVAAAAAGGGGGPVPESLVNLNESGDDHVSFTAKHLVASPCGRYLLVCTDTPRQLVLRTSDWSLLRVLFGLPVDQFPQPVAAWHRDSNYIYASGANAQLCVFHLGSGRLVLSTTHHKVNLRDLDYDPDRNLLATCSFDKTVKLLAPAVPAVPAGAAVAEGAVGAAVAVAVAEGAEAVGAAAAVGAAGSPAAP</sequence>
<comment type="subcellular location">
    <subcellularLocation>
        <location evidence="1">Nucleus</location>
    </subcellularLocation>
</comment>
<proteinExistence type="predicted"/>
<gene>
    <name evidence="6" type="primary">PLESTBF000581</name>
    <name evidence="6" type="ORF">PLESTB_001191500</name>
</gene>
<dbReference type="InterPro" id="IPR015943">
    <property type="entry name" value="WD40/YVTN_repeat-like_dom_sf"/>
</dbReference>
<evidence type="ECO:0000256" key="5">
    <source>
        <dbReference type="SAM" id="MobiDB-lite"/>
    </source>
</evidence>
<evidence type="ECO:0008006" key="8">
    <source>
        <dbReference type="Google" id="ProtNLM"/>
    </source>
</evidence>
<protein>
    <recommendedName>
        <fullName evidence="8">LisH domain-containing protein</fullName>
    </recommendedName>
</protein>
<evidence type="ECO:0000256" key="4">
    <source>
        <dbReference type="ARBA" id="ARBA00023242"/>
    </source>
</evidence>
<dbReference type="InterPro" id="IPR001680">
    <property type="entry name" value="WD40_rpt"/>
</dbReference>
<dbReference type="GO" id="GO:0000027">
    <property type="term" value="P:ribosomal large subunit assembly"/>
    <property type="evidence" value="ECO:0007669"/>
    <property type="project" value="TreeGrafter"/>
</dbReference>
<dbReference type="AlphaFoldDB" id="A0A9W6BRQ8"/>
<evidence type="ECO:0000256" key="3">
    <source>
        <dbReference type="ARBA" id="ARBA00022737"/>
    </source>
</evidence>
<dbReference type="SUPFAM" id="SSF50978">
    <property type="entry name" value="WD40 repeat-like"/>
    <property type="match status" value="1"/>
</dbReference>
<feature type="compositionally biased region" description="Low complexity" evidence="5">
    <location>
        <begin position="279"/>
        <end position="297"/>
    </location>
</feature>
<feature type="region of interest" description="Disordered" evidence="5">
    <location>
        <begin position="465"/>
        <end position="486"/>
    </location>
</feature>
<dbReference type="GO" id="GO:0005730">
    <property type="term" value="C:nucleolus"/>
    <property type="evidence" value="ECO:0007669"/>
    <property type="project" value="TreeGrafter"/>
</dbReference>
<evidence type="ECO:0000256" key="1">
    <source>
        <dbReference type="ARBA" id="ARBA00004123"/>
    </source>
</evidence>
<keyword evidence="2" id="KW-0853">WD repeat</keyword>
<feature type="compositionally biased region" description="Acidic residues" evidence="5">
    <location>
        <begin position="66"/>
        <end position="75"/>
    </location>
</feature>
<organism evidence="6 7">
    <name type="scientific">Pleodorina starrii</name>
    <dbReference type="NCBI Taxonomy" id="330485"/>
    <lineage>
        <taxon>Eukaryota</taxon>
        <taxon>Viridiplantae</taxon>
        <taxon>Chlorophyta</taxon>
        <taxon>core chlorophytes</taxon>
        <taxon>Chlorophyceae</taxon>
        <taxon>CS clade</taxon>
        <taxon>Chlamydomonadales</taxon>
        <taxon>Volvocaceae</taxon>
        <taxon>Pleodorina</taxon>
    </lineage>
</organism>
<dbReference type="Proteomes" id="UP001165080">
    <property type="component" value="Unassembled WGS sequence"/>
</dbReference>
<feature type="region of interest" description="Disordered" evidence="5">
    <location>
        <begin position="260"/>
        <end position="297"/>
    </location>
</feature>
<accession>A0A9W6BRQ8</accession>
<evidence type="ECO:0000313" key="7">
    <source>
        <dbReference type="Proteomes" id="UP001165080"/>
    </source>
</evidence>
<dbReference type="Gene3D" id="2.130.10.10">
    <property type="entry name" value="YVTN repeat-like/Quinoprotein amine dehydrogenase"/>
    <property type="match status" value="2"/>
</dbReference>
<dbReference type="PANTHER" id="PTHR19848:SF0">
    <property type="entry name" value="NOTCHLESS PROTEIN HOMOLOG 1"/>
    <property type="match status" value="1"/>
</dbReference>
<name>A0A9W6BRQ8_9CHLO</name>
<keyword evidence="3" id="KW-0677">Repeat</keyword>
<feature type="region of interest" description="Disordered" evidence="5">
    <location>
        <begin position="63"/>
        <end position="107"/>
    </location>
</feature>
<reference evidence="6 7" key="1">
    <citation type="journal article" date="2023" name="Commun. Biol.">
        <title>Reorganization of the ancestral sex-determining regions during the evolution of trioecy in Pleodorina starrii.</title>
        <authorList>
            <person name="Takahashi K."/>
            <person name="Suzuki S."/>
            <person name="Kawai-Toyooka H."/>
            <person name="Yamamoto K."/>
            <person name="Hamaji T."/>
            <person name="Ootsuki R."/>
            <person name="Yamaguchi H."/>
            <person name="Kawachi M."/>
            <person name="Higashiyama T."/>
            <person name="Nozaki H."/>
        </authorList>
    </citation>
    <scope>NUCLEOTIDE SEQUENCE [LARGE SCALE GENOMIC DNA]</scope>
    <source>
        <strain evidence="6 7">NIES-4479</strain>
    </source>
</reference>
<dbReference type="SMART" id="SM00320">
    <property type="entry name" value="WD40"/>
    <property type="match status" value="4"/>
</dbReference>
<dbReference type="Pfam" id="PF00400">
    <property type="entry name" value="WD40"/>
    <property type="match status" value="1"/>
</dbReference>
<evidence type="ECO:0000313" key="6">
    <source>
        <dbReference type="EMBL" id="GLC57139.1"/>
    </source>
</evidence>
<feature type="compositionally biased region" description="Gly residues" evidence="5">
    <location>
        <begin position="77"/>
        <end position="99"/>
    </location>
</feature>
<dbReference type="InterPro" id="IPR036322">
    <property type="entry name" value="WD40_repeat_dom_sf"/>
</dbReference>